<dbReference type="Proteomes" id="UP001186974">
    <property type="component" value="Unassembled WGS sequence"/>
</dbReference>
<name>A0ACC3DHU3_9PEZI</name>
<evidence type="ECO:0000313" key="1">
    <source>
        <dbReference type="EMBL" id="KAK3076276.1"/>
    </source>
</evidence>
<dbReference type="EMBL" id="JAWDJW010004157">
    <property type="protein sequence ID" value="KAK3076276.1"/>
    <property type="molecule type" value="Genomic_DNA"/>
</dbReference>
<organism evidence="1 2">
    <name type="scientific">Coniosporium uncinatum</name>
    <dbReference type="NCBI Taxonomy" id="93489"/>
    <lineage>
        <taxon>Eukaryota</taxon>
        <taxon>Fungi</taxon>
        <taxon>Dikarya</taxon>
        <taxon>Ascomycota</taxon>
        <taxon>Pezizomycotina</taxon>
        <taxon>Dothideomycetes</taxon>
        <taxon>Dothideomycetes incertae sedis</taxon>
        <taxon>Coniosporium</taxon>
    </lineage>
</organism>
<evidence type="ECO:0000313" key="2">
    <source>
        <dbReference type="Proteomes" id="UP001186974"/>
    </source>
</evidence>
<sequence length="193" mass="22096">MANLQMSAEYEDRIQHNVSDVEVIARINTSSRLSRKLHNISDKPPAFLNNITSLRIRYCSDEWCDLDRTVGEIVTMFPHLRNIKIDEWATSMVLADTQSVKVEIRDHCGISVTALLECFFCDEYMGVNRPKTLKVARKRLIGREEGDGEDMEVLLSRTETWDGNQCTGVEDYKHPRLTGVEASVKLLSYETHC</sequence>
<gene>
    <name evidence="1" type="ORF">LTS18_013448</name>
</gene>
<keyword evidence="2" id="KW-1185">Reference proteome</keyword>
<comment type="caution">
    <text evidence="1">The sequence shown here is derived from an EMBL/GenBank/DDBJ whole genome shotgun (WGS) entry which is preliminary data.</text>
</comment>
<reference evidence="1" key="1">
    <citation type="submission" date="2024-09" db="EMBL/GenBank/DDBJ databases">
        <title>Black Yeasts Isolated from many extreme environments.</title>
        <authorList>
            <person name="Coleine C."/>
            <person name="Stajich J.E."/>
            <person name="Selbmann L."/>
        </authorList>
    </citation>
    <scope>NUCLEOTIDE SEQUENCE</scope>
    <source>
        <strain evidence="1">CCFEE 5737</strain>
    </source>
</reference>
<protein>
    <submittedName>
        <fullName evidence="1">Uncharacterized protein</fullName>
    </submittedName>
</protein>
<proteinExistence type="predicted"/>
<accession>A0ACC3DHU3</accession>